<dbReference type="AlphaFoldDB" id="A0A161TBZ5"/>
<gene>
    <name evidence="4" type="ORF">L228DRAFT_245986</name>
</gene>
<comment type="similarity">
    <text evidence="2">Belongs to the POMP/UMP1 family.</text>
</comment>
<keyword evidence="4" id="KW-0647">Proteasome</keyword>
<keyword evidence="1" id="KW-0143">Chaperone</keyword>
<dbReference type="RefSeq" id="XP_018188802.1">
    <property type="nucleotide sequence ID" value="XM_018332296.1"/>
</dbReference>
<proteinExistence type="inferred from homology"/>
<evidence type="ECO:0000256" key="2">
    <source>
        <dbReference type="ARBA" id="ARBA00043974"/>
    </source>
</evidence>
<dbReference type="STRING" id="1328760.A0A161TBZ5"/>
<dbReference type="OrthoDB" id="15001at2759"/>
<dbReference type="Proteomes" id="UP000076632">
    <property type="component" value="Unassembled WGS sequence"/>
</dbReference>
<evidence type="ECO:0000256" key="1">
    <source>
        <dbReference type="ARBA" id="ARBA00023186"/>
    </source>
</evidence>
<feature type="region of interest" description="Disordered" evidence="3">
    <location>
        <begin position="1"/>
        <end position="58"/>
    </location>
</feature>
<protein>
    <submittedName>
        <fullName evidence="4">Proteasome maturation factor UMP1</fullName>
    </submittedName>
</protein>
<feature type="compositionally biased region" description="Polar residues" evidence="3">
    <location>
        <begin position="37"/>
        <end position="55"/>
    </location>
</feature>
<dbReference type="OMA" id="MSMRIVP"/>
<sequence>MSLRVTPGASHPTSTAKYPSAPSAPGLPDRLRASATPAAQTNDNGPAQQPLSSSHPLEARLANWQATQESIKMEGLRRTFGIAEPIRRGMELRMARQGEWRPAALGGNTKGVHTELLEGRESDITWEDVFVGGEFGEGVDFHSEMEARLRMNTW</sequence>
<dbReference type="PANTHER" id="PTHR12828">
    <property type="entry name" value="PROTEASOME MATURATION PROTEIN UMP1"/>
    <property type="match status" value="1"/>
</dbReference>
<dbReference type="GeneID" id="28897433"/>
<reference evidence="4 5" key="1">
    <citation type="journal article" date="2016" name="Fungal Biol.">
        <title>The genome of Xylona heveae provides a window into fungal endophytism.</title>
        <authorList>
            <person name="Gazis R."/>
            <person name="Kuo A."/>
            <person name="Riley R."/>
            <person name="LaButti K."/>
            <person name="Lipzen A."/>
            <person name="Lin J."/>
            <person name="Amirebrahimi M."/>
            <person name="Hesse C.N."/>
            <person name="Spatafora J.W."/>
            <person name="Henrissat B."/>
            <person name="Hainaut M."/>
            <person name="Grigoriev I.V."/>
            <person name="Hibbett D.S."/>
        </authorList>
    </citation>
    <scope>NUCLEOTIDE SEQUENCE [LARGE SCALE GENOMIC DNA]</scope>
    <source>
        <strain evidence="4 5">TC161</strain>
    </source>
</reference>
<dbReference type="EMBL" id="KV407457">
    <property type="protein sequence ID" value="KZF23247.1"/>
    <property type="molecule type" value="Genomic_DNA"/>
</dbReference>
<evidence type="ECO:0000256" key="3">
    <source>
        <dbReference type="SAM" id="MobiDB-lite"/>
    </source>
</evidence>
<dbReference type="FunCoup" id="A0A161TBZ5">
    <property type="interactions" value="401"/>
</dbReference>
<name>A0A161TBZ5_XYLHT</name>
<dbReference type="GO" id="GO:0005634">
    <property type="term" value="C:nucleus"/>
    <property type="evidence" value="ECO:0007669"/>
    <property type="project" value="TreeGrafter"/>
</dbReference>
<dbReference type="GO" id="GO:0043248">
    <property type="term" value="P:proteasome assembly"/>
    <property type="evidence" value="ECO:0007669"/>
    <property type="project" value="InterPro"/>
</dbReference>
<dbReference type="PANTHER" id="PTHR12828:SF3">
    <property type="entry name" value="PROTEASOME MATURATION PROTEIN"/>
    <property type="match status" value="1"/>
</dbReference>
<keyword evidence="5" id="KW-1185">Reference proteome</keyword>
<dbReference type="InParanoid" id="A0A161TBZ5"/>
<evidence type="ECO:0000313" key="4">
    <source>
        <dbReference type="EMBL" id="KZF23247.1"/>
    </source>
</evidence>
<organism evidence="4 5">
    <name type="scientific">Xylona heveae (strain CBS 132557 / TC161)</name>
    <dbReference type="NCBI Taxonomy" id="1328760"/>
    <lineage>
        <taxon>Eukaryota</taxon>
        <taxon>Fungi</taxon>
        <taxon>Dikarya</taxon>
        <taxon>Ascomycota</taxon>
        <taxon>Pezizomycotina</taxon>
        <taxon>Xylonomycetes</taxon>
        <taxon>Xylonales</taxon>
        <taxon>Xylonaceae</taxon>
        <taxon>Xylona</taxon>
    </lineage>
</organism>
<dbReference type="GO" id="GO:0000502">
    <property type="term" value="C:proteasome complex"/>
    <property type="evidence" value="ECO:0007669"/>
    <property type="project" value="UniProtKB-KW"/>
</dbReference>
<dbReference type="InterPro" id="IPR008012">
    <property type="entry name" value="Ump1"/>
</dbReference>
<dbReference type="Pfam" id="PF05348">
    <property type="entry name" value="UMP1"/>
    <property type="match status" value="1"/>
</dbReference>
<dbReference type="GO" id="GO:0005737">
    <property type="term" value="C:cytoplasm"/>
    <property type="evidence" value="ECO:0007669"/>
    <property type="project" value="TreeGrafter"/>
</dbReference>
<accession>A0A161TBZ5</accession>
<evidence type="ECO:0000313" key="5">
    <source>
        <dbReference type="Proteomes" id="UP000076632"/>
    </source>
</evidence>